<keyword evidence="5" id="KW-1185">Reference proteome</keyword>
<dbReference type="InterPro" id="IPR002941">
    <property type="entry name" value="DNA_methylase_N4/N6"/>
</dbReference>
<dbReference type="InterPro" id="IPR001091">
    <property type="entry name" value="RM_Methyltransferase"/>
</dbReference>
<evidence type="ECO:0000256" key="2">
    <source>
        <dbReference type="ARBA" id="ARBA00022679"/>
    </source>
</evidence>
<sequence length="504" mass="57174">MSFARPSESIQMSLFPQSKPATKSADLDVPKTYTGLAGFHKYWGKKPIESLCYLVEKCTKEEDVVMDPFLGSGLISLECVLRNRRFVGIDINPFSIEHASFLLDLPTSQEYYQALIEIENSVAEKIRNTYLTSEGKIASHYLWEGDQIVSVWIKPETGRSRIELVPSALDLNSFSTYKDYKPLHFRNLRFFTNSRINVKPTMTVSDVFTGRAMRNIDLLIESFANYPAHLKRALLLTLTSSAGQMSNMVFAIKNRSAGKRNGNGDKIEVGSWVIGFWLPDTHFEINVWNCFKNRANKLLKALPAERKYYAVSNDAASVENLGNDAWLINSDCRSALKEIPPESVAFVCTDPPHSDRIPYLELSELWNSLLGYSVDFDSEIVVSNAKERNKSKINYNSEMTEFFLEISRVLKPNGYIALYFNARDEESWQYLKNIEKISGTLNFIGCFPMTYSATSVVQDNRKGAMKNDYIIIYQKGQPYTGHPLTSAFVHLPGWSSQFPANKGE</sequence>
<evidence type="ECO:0000256" key="1">
    <source>
        <dbReference type="ARBA" id="ARBA00022603"/>
    </source>
</evidence>
<feature type="domain" description="DNA methylase N-4/N-6" evidence="3">
    <location>
        <begin position="40"/>
        <end position="99"/>
    </location>
</feature>
<dbReference type="SUPFAM" id="SSF53335">
    <property type="entry name" value="S-adenosyl-L-methionine-dependent methyltransferases"/>
    <property type="match status" value="2"/>
</dbReference>
<name>A0A7U4DNQ5_DESPD</name>
<evidence type="ECO:0000313" key="4">
    <source>
        <dbReference type="EMBL" id="ADW17187.1"/>
    </source>
</evidence>
<dbReference type="AlphaFoldDB" id="A0A7U4DNQ5"/>
<dbReference type="Gene3D" id="3.40.50.150">
    <property type="entry name" value="Vaccinia Virus protein VP39"/>
    <property type="match status" value="2"/>
</dbReference>
<reference evidence="4 5" key="1">
    <citation type="journal article" date="2011" name="Stand. Genomic Sci.">
        <title>Complete genome sequence of Desulfobulbus propionicus type strain (1pr3).</title>
        <authorList>
            <person name="Pagani I."/>
            <person name="Lapidus A."/>
            <person name="Nolan M."/>
            <person name="Lucas S."/>
            <person name="Hammon N."/>
            <person name="Deshpande S."/>
            <person name="Cheng J.F."/>
            <person name="Chertkov O."/>
            <person name="Davenport K."/>
            <person name="Tapia R."/>
            <person name="Han C."/>
            <person name="Goodwin L."/>
            <person name="Pitluck S."/>
            <person name="Liolios K."/>
            <person name="Mavromatis K."/>
            <person name="Ivanova N."/>
            <person name="Mikhailova N."/>
            <person name="Pati A."/>
            <person name="Chen A."/>
            <person name="Palaniappan K."/>
            <person name="Land M."/>
            <person name="Hauser L."/>
            <person name="Chang Y.J."/>
            <person name="Jeffries C.D."/>
            <person name="Detter J.C."/>
            <person name="Brambilla E."/>
            <person name="Kannan K.P."/>
            <person name="Djao O.D."/>
            <person name="Rohde M."/>
            <person name="Pukall R."/>
            <person name="Spring S."/>
            <person name="Goker M."/>
            <person name="Sikorski J."/>
            <person name="Woyke T."/>
            <person name="Bristow J."/>
            <person name="Eisen J.A."/>
            <person name="Markowitz V."/>
            <person name="Hugenholtz P."/>
            <person name="Kyrpides N.C."/>
            <person name="Klenk H.P."/>
        </authorList>
    </citation>
    <scope>NUCLEOTIDE SEQUENCE [LARGE SCALE GENOMIC DNA]</scope>
    <source>
        <strain evidence="5">ATCC 33891 / DSM 2032 / 1pr3</strain>
    </source>
</reference>
<dbReference type="GO" id="GO:0003677">
    <property type="term" value="F:DNA binding"/>
    <property type="evidence" value="ECO:0007669"/>
    <property type="project" value="InterPro"/>
</dbReference>
<dbReference type="KEGG" id="dpr:Despr_1014"/>
<dbReference type="Pfam" id="PF01555">
    <property type="entry name" value="N6_N4_Mtase"/>
    <property type="match status" value="1"/>
</dbReference>
<organism evidence="4 5">
    <name type="scientific">Desulfobulbus propionicus (strain ATCC 33891 / DSM 2032 / VKM B-1956 / 1pr3)</name>
    <dbReference type="NCBI Taxonomy" id="577650"/>
    <lineage>
        <taxon>Bacteria</taxon>
        <taxon>Pseudomonadati</taxon>
        <taxon>Thermodesulfobacteriota</taxon>
        <taxon>Desulfobulbia</taxon>
        <taxon>Desulfobulbales</taxon>
        <taxon>Desulfobulbaceae</taxon>
        <taxon>Desulfobulbus</taxon>
    </lineage>
</organism>
<protein>
    <submittedName>
        <fullName evidence="4">DNA methylase N-4/N-6 domain protein</fullName>
    </submittedName>
</protein>
<dbReference type="EMBL" id="CP002364">
    <property type="protein sequence ID" value="ADW17187.1"/>
    <property type="molecule type" value="Genomic_DNA"/>
</dbReference>
<dbReference type="REBASE" id="32302">
    <property type="entry name" value="M.DprORF1014P"/>
</dbReference>
<dbReference type="InterPro" id="IPR029063">
    <property type="entry name" value="SAM-dependent_MTases_sf"/>
</dbReference>
<proteinExistence type="predicted"/>
<dbReference type="GO" id="GO:0032259">
    <property type="term" value="P:methylation"/>
    <property type="evidence" value="ECO:0007669"/>
    <property type="project" value="UniProtKB-KW"/>
</dbReference>
<gene>
    <name evidence="4" type="ordered locus">Despr_1014</name>
</gene>
<evidence type="ECO:0000259" key="3">
    <source>
        <dbReference type="Pfam" id="PF01555"/>
    </source>
</evidence>
<accession>A0A7U4DNQ5</accession>
<dbReference type="Proteomes" id="UP000006365">
    <property type="component" value="Chromosome"/>
</dbReference>
<keyword evidence="1 4" id="KW-0489">Methyltransferase</keyword>
<keyword evidence="2" id="KW-0808">Transferase</keyword>
<evidence type="ECO:0000313" key="5">
    <source>
        <dbReference type="Proteomes" id="UP000006365"/>
    </source>
</evidence>
<dbReference type="GO" id="GO:0008170">
    <property type="term" value="F:N-methyltransferase activity"/>
    <property type="evidence" value="ECO:0007669"/>
    <property type="project" value="InterPro"/>
</dbReference>
<dbReference type="PRINTS" id="PR00508">
    <property type="entry name" value="S21N4MTFRASE"/>
</dbReference>